<dbReference type="Gene3D" id="1.10.357.10">
    <property type="entry name" value="Tetracycline Repressor, domain 2"/>
    <property type="match status" value="1"/>
</dbReference>
<evidence type="ECO:0000259" key="5">
    <source>
        <dbReference type="PROSITE" id="PS50977"/>
    </source>
</evidence>
<dbReference type="InterPro" id="IPR009057">
    <property type="entry name" value="Homeodomain-like_sf"/>
</dbReference>
<protein>
    <submittedName>
        <fullName evidence="6">TetR family transcriptional regulator</fullName>
    </submittedName>
</protein>
<feature type="DNA-binding region" description="H-T-H motif" evidence="4">
    <location>
        <begin position="30"/>
        <end position="49"/>
    </location>
</feature>
<evidence type="ECO:0000256" key="1">
    <source>
        <dbReference type="ARBA" id="ARBA00023015"/>
    </source>
</evidence>
<dbReference type="GO" id="GO:0003677">
    <property type="term" value="F:DNA binding"/>
    <property type="evidence" value="ECO:0007669"/>
    <property type="project" value="UniProtKB-UniRule"/>
</dbReference>
<evidence type="ECO:0000256" key="3">
    <source>
        <dbReference type="ARBA" id="ARBA00023163"/>
    </source>
</evidence>
<dbReference type="PANTHER" id="PTHR47506">
    <property type="entry name" value="TRANSCRIPTIONAL REGULATORY PROTEIN"/>
    <property type="match status" value="1"/>
</dbReference>
<evidence type="ECO:0000313" key="7">
    <source>
        <dbReference type="Proteomes" id="UP000655523"/>
    </source>
</evidence>
<keyword evidence="3" id="KW-0804">Transcription</keyword>
<reference evidence="6 7" key="1">
    <citation type="submission" date="2019-11" db="EMBL/GenBank/DDBJ databases">
        <title>Metabolism of dissolved organic matter in forest soils.</title>
        <authorList>
            <person name="Cyle K.T."/>
            <person name="Wilhelm R.C."/>
            <person name="Martinez C.E."/>
        </authorList>
    </citation>
    <scope>NUCLEOTIDE SEQUENCE [LARGE SCALE GENOMIC DNA]</scope>
    <source>
        <strain evidence="6 7">5N</strain>
    </source>
</reference>
<keyword evidence="2 4" id="KW-0238">DNA-binding</keyword>
<dbReference type="AlphaFoldDB" id="A0A972SK65"/>
<keyword evidence="1" id="KW-0805">Transcription regulation</keyword>
<dbReference type="PANTHER" id="PTHR47506:SF3">
    <property type="entry name" value="HTH-TYPE TRANSCRIPTIONAL REGULATOR LMRA"/>
    <property type="match status" value="1"/>
</dbReference>
<keyword evidence="7" id="KW-1185">Reference proteome</keyword>
<dbReference type="SUPFAM" id="SSF46689">
    <property type="entry name" value="Homeodomain-like"/>
    <property type="match status" value="1"/>
</dbReference>
<gene>
    <name evidence="6" type="ORF">GNZ13_25545</name>
</gene>
<dbReference type="PROSITE" id="PS50977">
    <property type="entry name" value="HTH_TETR_2"/>
    <property type="match status" value="1"/>
</dbReference>
<evidence type="ECO:0000313" key="6">
    <source>
        <dbReference type="EMBL" id="NPT57839.1"/>
    </source>
</evidence>
<dbReference type="InterPro" id="IPR054156">
    <property type="entry name" value="YxaF_TetR_C"/>
</dbReference>
<dbReference type="InterPro" id="IPR036271">
    <property type="entry name" value="Tet_transcr_reg_TetR-rel_C_sf"/>
</dbReference>
<dbReference type="EMBL" id="WOEZ01000140">
    <property type="protein sequence ID" value="NPT57839.1"/>
    <property type="molecule type" value="Genomic_DNA"/>
</dbReference>
<name>A0A972SK65_9BURK</name>
<feature type="domain" description="HTH tetR-type" evidence="5">
    <location>
        <begin position="7"/>
        <end position="67"/>
    </location>
</feature>
<dbReference type="SUPFAM" id="SSF48498">
    <property type="entry name" value="Tetracyclin repressor-like, C-terminal domain"/>
    <property type="match status" value="1"/>
</dbReference>
<dbReference type="Proteomes" id="UP000655523">
    <property type="component" value="Unassembled WGS sequence"/>
</dbReference>
<dbReference type="Pfam" id="PF00440">
    <property type="entry name" value="TetR_N"/>
    <property type="match status" value="1"/>
</dbReference>
<sequence length="191" mass="21174">MNTNTGLGSRERMIEATIALMRRSGLSGAGINEIIRESGAPKGSVYHFFPNGKLQIATEALAIYSQRVLDFMDQAMARKRLPGDKVRALFDAFAKRVEEGDFEQSCAVGTVTLDLDTDLEGLRVVLAAAFSEWAALIARHFDFADTRRIESFAGLVLTAIEGAYIRCRAERSSRPFKEAGVWLAELAERRR</sequence>
<dbReference type="Pfam" id="PF21993">
    <property type="entry name" value="TetR_C_13_2"/>
    <property type="match status" value="1"/>
</dbReference>
<evidence type="ECO:0000256" key="4">
    <source>
        <dbReference type="PROSITE-ProRule" id="PRU00335"/>
    </source>
</evidence>
<proteinExistence type="predicted"/>
<accession>A0A972SK65</accession>
<comment type="caution">
    <text evidence="6">The sequence shown here is derived from an EMBL/GenBank/DDBJ whole genome shotgun (WGS) entry which is preliminary data.</text>
</comment>
<organism evidence="6 7">
    <name type="scientific">Paraburkholderia elongata</name>
    <dbReference type="NCBI Taxonomy" id="2675747"/>
    <lineage>
        <taxon>Bacteria</taxon>
        <taxon>Pseudomonadati</taxon>
        <taxon>Pseudomonadota</taxon>
        <taxon>Betaproteobacteria</taxon>
        <taxon>Burkholderiales</taxon>
        <taxon>Burkholderiaceae</taxon>
        <taxon>Paraburkholderia</taxon>
    </lineage>
</organism>
<dbReference type="RefSeq" id="WP_172169610.1">
    <property type="nucleotide sequence ID" value="NZ_WOEZ01000140.1"/>
</dbReference>
<evidence type="ECO:0000256" key="2">
    <source>
        <dbReference type="ARBA" id="ARBA00023125"/>
    </source>
</evidence>
<dbReference type="InterPro" id="IPR001647">
    <property type="entry name" value="HTH_TetR"/>
</dbReference>